<dbReference type="InterPro" id="IPR007391">
    <property type="entry name" value="Vancomycin_resist_VanW"/>
</dbReference>
<protein>
    <submittedName>
        <fullName evidence="1">Vancomycin B-type resistance protein</fullName>
    </submittedName>
</protein>
<dbReference type="PANTHER" id="PTHR35788:SF1">
    <property type="entry name" value="EXPORTED PROTEIN"/>
    <property type="match status" value="1"/>
</dbReference>
<sequence length="275" mass="32144">MITRPKPRSKLRITLGMMYFRGKRHLEWIFGRTRYASHKQTELLPYEICRHETPVYRNLPRVDRWLQDNKKVNLQLALRKLNGIVIHPGETFSYWRLIGKPTRRKGYVDGMVLFYGGFKTGIGGGLCQLSNLIYWTALHTPLQVTERHRHSYDVFPDSNRTQPFGSGATCVYNYLDLQICNPTTEPYQLQLELEKDMLVGRWRSAAPHPYRYEIVEKEHRITQEHWGGYIRHNRICRHQFNGNGEKIAEQDVAENHALMMYSPLLAAEARSGNSG</sequence>
<proteinExistence type="predicted"/>
<dbReference type="Pfam" id="PF04294">
    <property type="entry name" value="VanW"/>
    <property type="match status" value="1"/>
</dbReference>
<dbReference type="Proteomes" id="UP000003900">
    <property type="component" value="Unassembled WGS sequence"/>
</dbReference>
<gene>
    <name evidence="1" type="ORF">PDENDC454_07120</name>
</gene>
<dbReference type="PATRIC" id="fig|1131935.3.peg.1446"/>
<dbReference type="PANTHER" id="PTHR35788">
    <property type="entry name" value="EXPORTED PROTEIN-RELATED"/>
    <property type="match status" value="1"/>
</dbReference>
<dbReference type="AlphaFoldDB" id="H3SD29"/>
<dbReference type="InterPro" id="IPR052913">
    <property type="entry name" value="Glycopeptide_resist_protein"/>
</dbReference>
<evidence type="ECO:0000313" key="1">
    <source>
        <dbReference type="EMBL" id="EHQ63103.1"/>
    </source>
</evidence>
<reference evidence="1 2" key="1">
    <citation type="journal article" date="2012" name="J. Bacteriol.">
        <title>Genome Sequence of the Pattern-Forming Social Bacterium Paenibacillus dendritiformis C454 Chiral Morphotype.</title>
        <authorList>
            <person name="Sirota-Madi A."/>
            <person name="Olender T."/>
            <person name="Helman Y."/>
            <person name="Brainis I."/>
            <person name="Finkelshtein A."/>
            <person name="Roth D."/>
            <person name="Hagai E."/>
            <person name="Leshkowitz D."/>
            <person name="Brodsky L."/>
            <person name="Galatenko V."/>
            <person name="Nikolaev V."/>
            <person name="Gutnick D.L."/>
            <person name="Lancet D."/>
            <person name="Ben-Jacob E."/>
        </authorList>
    </citation>
    <scope>NUCLEOTIDE SEQUENCE [LARGE SCALE GENOMIC DNA]</scope>
    <source>
        <strain evidence="1 2">C454</strain>
    </source>
</reference>
<dbReference type="STRING" id="1131935.PDENDC454_07120"/>
<evidence type="ECO:0000313" key="2">
    <source>
        <dbReference type="Proteomes" id="UP000003900"/>
    </source>
</evidence>
<keyword evidence="2" id="KW-1185">Reference proteome</keyword>
<comment type="caution">
    <text evidence="1">The sequence shown here is derived from an EMBL/GenBank/DDBJ whole genome shotgun (WGS) entry which is preliminary data.</text>
</comment>
<name>H3SD29_9BACL</name>
<dbReference type="EMBL" id="AHKH01000012">
    <property type="protein sequence ID" value="EHQ63103.1"/>
    <property type="molecule type" value="Genomic_DNA"/>
</dbReference>
<dbReference type="OrthoDB" id="9813301at2"/>
<dbReference type="RefSeq" id="WP_006675935.1">
    <property type="nucleotide sequence ID" value="NZ_AHKH01000012.1"/>
</dbReference>
<accession>H3SD29</accession>
<organism evidence="1 2">
    <name type="scientific">Paenibacillus dendritiformis C454</name>
    <dbReference type="NCBI Taxonomy" id="1131935"/>
    <lineage>
        <taxon>Bacteria</taxon>
        <taxon>Bacillati</taxon>
        <taxon>Bacillota</taxon>
        <taxon>Bacilli</taxon>
        <taxon>Bacillales</taxon>
        <taxon>Paenibacillaceae</taxon>
        <taxon>Paenibacillus</taxon>
    </lineage>
</organism>